<evidence type="ECO:0000256" key="2">
    <source>
        <dbReference type="SAM" id="Phobius"/>
    </source>
</evidence>
<evidence type="ECO:0000313" key="3">
    <source>
        <dbReference type="EMBL" id="KAF2100599.1"/>
    </source>
</evidence>
<dbReference type="PANTHER" id="PTHR34391">
    <property type="entry name" value="UPF0658 GOLGI APPARATUS MEMBRANE PROTEIN C1952.10C-RELATED"/>
    <property type="match status" value="1"/>
</dbReference>
<dbReference type="Proteomes" id="UP000799772">
    <property type="component" value="Unassembled WGS sequence"/>
</dbReference>
<feature type="transmembrane region" description="Helical" evidence="2">
    <location>
        <begin position="77"/>
        <end position="97"/>
    </location>
</feature>
<feature type="transmembrane region" description="Helical" evidence="2">
    <location>
        <begin position="206"/>
        <end position="225"/>
    </location>
</feature>
<feature type="transmembrane region" description="Helical" evidence="2">
    <location>
        <begin position="126"/>
        <end position="149"/>
    </location>
</feature>
<accession>A0A9P4MCF4</accession>
<gene>
    <name evidence="3" type="ORF">NA57DRAFT_35924</name>
</gene>
<sequence length="343" mass="39232">MYRPNTPWTWAFSLVVLVQAMVALGLESYVFARFQLDLENGASGLTEARSIPTYLSLLIFGFLYQLILVYDALRMKNTIQVIGLCFYNLGILVYTAIEMDQVHDAVVSLLGMNKIVPTFWNNTQPYLIAVPCVVGLVTLCMAFISWKLYDEFAWTIYKQISADLRMKRRYLIYQIYIAILKFDFFFFLGFSVQFLVIVSNTPNVEFGLTIAALPVTIAVLIFAAWACKRESLWASLFVMIWYFAALAYFMFKLVRMYASDQKRIQDYLPARRTLTSFAVITILLMAITIFVACWCMRNYGKGLKQYVNSSKRRSRDADDKLYLQDVPSGPGGAGEGPSRMVID</sequence>
<keyword evidence="2" id="KW-1133">Transmembrane helix</keyword>
<reference evidence="3" key="1">
    <citation type="journal article" date="2020" name="Stud. Mycol.">
        <title>101 Dothideomycetes genomes: a test case for predicting lifestyles and emergence of pathogens.</title>
        <authorList>
            <person name="Haridas S."/>
            <person name="Albert R."/>
            <person name="Binder M."/>
            <person name="Bloem J."/>
            <person name="Labutti K."/>
            <person name="Salamov A."/>
            <person name="Andreopoulos B."/>
            <person name="Baker S."/>
            <person name="Barry K."/>
            <person name="Bills G."/>
            <person name="Bluhm B."/>
            <person name="Cannon C."/>
            <person name="Castanera R."/>
            <person name="Culley D."/>
            <person name="Daum C."/>
            <person name="Ezra D."/>
            <person name="Gonzalez J."/>
            <person name="Henrissat B."/>
            <person name="Kuo A."/>
            <person name="Liang C."/>
            <person name="Lipzen A."/>
            <person name="Lutzoni F."/>
            <person name="Magnuson J."/>
            <person name="Mondo S."/>
            <person name="Nolan M."/>
            <person name="Ohm R."/>
            <person name="Pangilinan J."/>
            <person name="Park H.-J."/>
            <person name="Ramirez L."/>
            <person name="Alfaro M."/>
            <person name="Sun H."/>
            <person name="Tritt A."/>
            <person name="Yoshinaga Y."/>
            <person name="Zwiers L.-H."/>
            <person name="Turgeon B."/>
            <person name="Goodwin S."/>
            <person name="Spatafora J."/>
            <person name="Crous P."/>
            <person name="Grigoriev I."/>
        </authorList>
    </citation>
    <scope>NUCLEOTIDE SEQUENCE</scope>
    <source>
        <strain evidence="3">CBS 133067</strain>
    </source>
</reference>
<dbReference type="PANTHER" id="PTHR34391:SF1">
    <property type="entry name" value="UPF0658 GOLGI APPARATUS MEMBRANE PROTEIN C1952.10C-RELATED"/>
    <property type="match status" value="1"/>
</dbReference>
<dbReference type="InterPro" id="IPR040410">
    <property type="entry name" value="UPF0658_Golgi"/>
</dbReference>
<protein>
    <submittedName>
        <fullName evidence="3">Uncharacterized protein</fullName>
    </submittedName>
</protein>
<feature type="transmembrane region" description="Helical" evidence="2">
    <location>
        <begin position="51"/>
        <end position="70"/>
    </location>
</feature>
<dbReference type="EMBL" id="ML978124">
    <property type="protein sequence ID" value="KAF2100599.1"/>
    <property type="molecule type" value="Genomic_DNA"/>
</dbReference>
<comment type="caution">
    <text evidence="3">The sequence shown here is derived from an EMBL/GenBank/DDBJ whole genome shotgun (WGS) entry which is preliminary data.</text>
</comment>
<feature type="transmembrane region" description="Helical" evidence="2">
    <location>
        <begin position="12"/>
        <end position="31"/>
    </location>
</feature>
<dbReference type="AlphaFoldDB" id="A0A9P4MCF4"/>
<feature type="region of interest" description="Disordered" evidence="1">
    <location>
        <begin position="322"/>
        <end position="343"/>
    </location>
</feature>
<dbReference type="OrthoDB" id="2448307at2759"/>
<evidence type="ECO:0000313" key="4">
    <source>
        <dbReference type="Proteomes" id="UP000799772"/>
    </source>
</evidence>
<organism evidence="3 4">
    <name type="scientific">Rhizodiscina lignyota</name>
    <dbReference type="NCBI Taxonomy" id="1504668"/>
    <lineage>
        <taxon>Eukaryota</taxon>
        <taxon>Fungi</taxon>
        <taxon>Dikarya</taxon>
        <taxon>Ascomycota</taxon>
        <taxon>Pezizomycotina</taxon>
        <taxon>Dothideomycetes</taxon>
        <taxon>Pleosporomycetidae</taxon>
        <taxon>Aulographales</taxon>
        <taxon>Rhizodiscinaceae</taxon>
        <taxon>Rhizodiscina</taxon>
    </lineage>
</organism>
<keyword evidence="2" id="KW-0812">Transmembrane</keyword>
<evidence type="ECO:0000256" key="1">
    <source>
        <dbReference type="SAM" id="MobiDB-lite"/>
    </source>
</evidence>
<feature type="transmembrane region" description="Helical" evidence="2">
    <location>
        <begin position="170"/>
        <end position="194"/>
    </location>
</feature>
<proteinExistence type="predicted"/>
<feature type="transmembrane region" description="Helical" evidence="2">
    <location>
        <begin position="232"/>
        <end position="254"/>
    </location>
</feature>
<feature type="transmembrane region" description="Helical" evidence="2">
    <location>
        <begin position="274"/>
        <end position="296"/>
    </location>
</feature>
<name>A0A9P4MCF4_9PEZI</name>
<dbReference type="GO" id="GO:0005794">
    <property type="term" value="C:Golgi apparatus"/>
    <property type="evidence" value="ECO:0007669"/>
    <property type="project" value="TreeGrafter"/>
</dbReference>
<keyword evidence="2" id="KW-0472">Membrane</keyword>
<keyword evidence="4" id="KW-1185">Reference proteome</keyword>